<organism evidence="2 3">
    <name type="scientific">Actinoalloteichus caeruleus DSM 43889</name>
    <dbReference type="NCBI Taxonomy" id="1120930"/>
    <lineage>
        <taxon>Bacteria</taxon>
        <taxon>Bacillati</taxon>
        <taxon>Actinomycetota</taxon>
        <taxon>Actinomycetes</taxon>
        <taxon>Pseudonocardiales</taxon>
        <taxon>Pseudonocardiaceae</taxon>
        <taxon>Actinoalloteichus</taxon>
        <taxon>Actinoalloteichus cyanogriseus</taxon>
    </lineage>
</organism>
<gene>
    <name evidence="2" type="ORF">G443_002092</name>
</gene>
<evidence type="ECO:0000256" key="1">
    <source>
        <dbReference type="SAM" id="MobiDB-lite"/>
    </source>
</evidence>
<dbReference type="Proteomes" id="UP000791080">
    <property type="component" value="Unassembled WGS sequence"/>
</dbReference>
<feature type="compositionally biased region" description="Basic and acidic residues" evidence="1">
    <location>
        <begin position="1"/>
        <end position="11"/>
    </location>
</feature>
<reference evidence="2 3" key="1">
    <citation type="submission" date="2022-06" db="EMBL/GenBank/DDBJ databases">
        <title>Genomic Encyclopedia of Type Strains, Phase I: the one thousand microbial genomes (KMG-I) project.</title>
        <authorList>
            <person name="Kyrpides N."/>
        </authorList>
    </citation>
    <scope>NUCLEOTIDE SEQUENCE [LARGE SCALE GENOMIC DNA]</scope>
    <source>
        <strain evidence="2 3">DSM 43889</strain>
    </source>
</reference>
<evidence type="ECO:0000313" key="3">
    <source>
        <dbReference type="Proteomes" id="UP000791080"/>
    </source>
</evidence>
<dbReference type="EMBL" id="AUBJ02000001">
    <property type="protein sequence ID" value="MCP2331822.1"/>
    <property type="molecule type" value="Genomic_DNA"/>
</dbReference>
<protein>
    <submittedName>
        <fullName evidence="2">Uncharacterized protein</fullName>
    </submittedName>
</protein>
<keyword evidence="3" id="KW-1185">Reference proteome</keyword>
<dbReference type="RefSeq" id="WP_155886085.1">
    <property type="nucleotide sequence ID" value="NZ_AUBJ02000001.1"/>
</dbReference>
<accession>A0ABT1JH43</accession>
<evidence type="ECO:0000313" key="2">
    <source>
        <dbReference type="EMBL" id="MCP2331822.1"/>
    </source>
</evidence>
<name>A0ABT1JH43_ACTCY</name>
<sequence length="73" mass="8249">MGKQMEGDNTQRRNRARQARAEGTTPSHAQVTLGASKASEHLPHHTGHAERQRSPERGKQRSEVDRGLRKRAR</sequence>
<feature type="region of interest" description="Disordered" evidence="1">
    <location>
        <begin position="1"/>
        <end position="73"/>
    </location>
</feature>
<proteinExistence type="predicted"/>
<comment type="caution">
    <text evidence="2">The sequence shown here is derived from an EMBL/GenBank/DDBJ whole genome shotgun (WGS) entry which is preliminary data.</text>
</comment>
<feature type="compositionally biased region" description="Basic and acidic residues" evidence="1">
    <location>
        <begin position="38"/>
        <end position="67"/>
    </location>
</feature>